<dbReference type="Proteomes" id="UP001497516">
    <property type="component" value="Chromosome 7"/>
</dbReference>
<name>A0AAV2FNL1_9ROSI</name>
<protein>
    <submittedName>
        <fullName evidence="2">Uncharacterized protein</fullName>
    </submittedName>
</protein>
<feature type="region of interest" description="Disordered" evidence="1">
    <location>
        <begin position="37"/>
        <end position="62"/>
    </location>
</feature>
<sequence length="95" mass="9664">MSSSKLNDLAWARIRQKIDYTLAELKREARDRGCATAAAAEETPAAGSGATPAMTRQGGAATLSPSEGVGLLCAAAGEQGEELRGALEAGSEASR</sequence>
<evidence type="ECO:0000256" key="1">
    <source>
        <dbReference type="SAM" id="MobiDB-lite"/>
    </source>
</evidence>
<accession>A0AAV2FNL1</accession>
<evidence type="ECO:0000313" key="2">
    <source>
        <dbReference type="EMBL" id="CAL1399956.1"/>
    </source>
</evidence>
<gene>
    <name evidence="2" type="ORF">LTRI10_LOCUS40116</name>
</gene>
<dbReference type="EMBL" id="OZ034820">
    <property type="protein sequence ID" value="CAL1399956.1"/>
    <property type="molecule type" value="Genomic_DNA"/>
</dbReference>
<feature type="compositionally biased region" description="Low complexity" evidence="1">
    <location>
        <begin position="37"/>
        <end position="51"/>
    </location>
</feature>
<proteinExistence type="predicted"/>
<organism evidence="2 3">
    <name type="scientific">Linum trigynum</name>
    <dbReference type="NCBI Taxonomy" id="586398"/>
    <lineage>
        <taxon>Eukaryota</taxon>
        <taxon>Viridiplantae</taxon>
        <taxon>Streptophyta</taxon>
        <taxon>Embryophyta</taxon>
        <taxon>Tracheophyta</taxon>
        <taxon>Spermatophyta</taxon>
        <taxon>Magnoliopsida</taxon>
        <taxon>eudicotyledons</taxon>
        <taxon>Gunneridae</taxon>
        <taxon>Pentapetalae</taxon>
        <taxon>rosids</taxon>
        <taxon>fabids</taxon>
        <taxon>Malpighiales</taxon>
        <taxon>Linaceae</taxon>
        <taxon>Linum</taxon>
    </lineage>
</organism>
<keyword evidence="3" id="KW-1185">Reference proteome</keyword>
<dbReference type="AlphaFoldDB" id="A0AAV2FNL1"/>
<evidence type="ECO:0000313" key="3">
    <source>
        <dbReference type="Proteomes" id="UP001497516"/>
    </source>
</evidence>
<reference evidence="2 3" key="1">
    <citation type="submission" date="2024-04" db="EMBL/GenBank/DDBJ databases">
        <authorList>
            <person name="Fracassetti M."/>
        </authorList>
    </citation>
    <scope>NUCLEOTIDE SEQUENCE [LARGE SCALE GENOMIC DNA]</scope>
</reference>